<dbReference type="AlphaFoldDB" id="A0A2Z7DHA9"/>
<evidence type="ECO:0000259" key="1">
    <source>
        <dbReference type="PROSITE" id="PS50181"/>
    </source>
</evidence>
<accession>A0A2Z7DHA9</accession>
<dbReference type="Pfam" id="PF24750">
    <property type="entry name" value="b-prop_At3g26010-like"/>
    <property type="match status" value="1"/>
</dbReference>
<reference evidence="2 3" key="1">
    <citation type="journal article" date="2015" name="Proc. Natl. Acad. Sci. U.S.A.">
        <title>The resurrection genome of Boea hygrometrica: A blueprint for survival of dehydration.</title>
        <authorList>
            <person name="Xiao L."/>
            <person name="Yang G."/>
            <person name="Zhang L."/>
            <person name="Yang X."/>
            <person name="Zhao S."/>
            <person name="Ji Z."/>
            <person name="Zhou Q."/>
            <person name="Hu M."/>
            <person name="Wang Y."/>
            <person name="Chen M."/>
            <person name="Xu Y."/>
            <person name="Jin H."/>
            <person name="Xiao X."/>
            <person name="Hu G."/>
            <person name="Bao F."/>
            <person name="Hu Y."/>
            <person name="Wan P."/>
            <person name="Li L."/>
            <person name="Deng X."/>
            <person name="Kuang T."/>
            <person name="Xiang C."/>
            <person name="Zhu J.K."/>
            <person name="Oliver M.J."/>
            <person name="He Y."/>
        </authorList>
    </citation>
    <scope>NUCLEOTIDE SEQUENCE [LARGE SCALE GENOMIC DNA]</scope>
    <source>
        <strain evidence="3">cv. XS01</strain>
    </source>
</reference>
<protein>
    <submittedName>
        <fullName evidence="2">F-box protein-like</fullName>
    </submittedName>
</protein>
<organism evidence="2 3">
    <name type="scientific">Dorcoceras hygrometricum</name>
    <dbReference type="NCBI Taxonomy" id="472368"/>
    <lineage>
        <taxon>Eukaryota</taxon>
        <taxon>Viridiplantae</taxon>
        <taxon>Streptophyta</taxon>
        <taxon>Embryophyta</taxon>
        <taxon>Tracheophyta</taxon>
        <taxon>Spermatophyta</taxon>
        <taxon>Magnoliopsida</taxon>
        <taxon>eudicotyledons</taxon>
        <taxon>Gunneridae</taxon>
        <taxon>Pentapetalae</taxon>
        <taxon>asterids</taxon>
        <taxon>lamiids</taxon>
        <taxon>Lamiales</taxon>
        <taxon>Gesneriaceae</taxon>
        <taxon>Didymocarpoideae</taxon>
        <taxon>Trichosporeae</taxon>
        <taxon>Loxocarpinae</taxon>
        <taxon>Dorcoceras</taxon>
    </lineage>
</organism>
<dbReference type="InterPro" id="IPR036047">
    <property type="entry name" value="F-box-like_dom_sf"/>
</dbReference>
<feature type="domain" description="F-box" evidence="1">
    <location>
        <begin position="8"/>
        <end position="57"/>
    </location>
</feature>
<dbReference type="InterPro" id="IPR001810">
    <property type="entry name" value="F-box_dom"/>
</dbReference>
<dbReference type="SMART" id="SM00256">
    <property type="entry name" value="FBOX"/>
    <property type="match status" value="1"/>
</dbReference>
<dbReference type="EMBL" id="KQ986737">
    <property type="protein sequence ID" value="KZV58562.1"/>
    <property type="molecule type" value="Genomic_DNA"/>
</dbReference>
<dbReference type="InterPro" id="IPR055290">
    <property type="entry name" value="At3g26010-like"/>
</dbReference>
<dbReference type="SUPFAM" id="SSF81383">
    <property type="entry name" value="F-box domain"/>
    <property type="match status" value="1"/>
</dbReference>
<dbReference type="OrthoDB" id="913805at2759"/>
<dbReference type="PROSITE" id="PS50181">
    <property type="entry name" value="FBOX"/>
    <property type="match status" value="1"/>
</dbReference>
<dbReference type="Pfam" id="PF00646">
    <property type="entry name" value="F-box"/>
    <property type="match status" value="1"/>
</dbReference>
<dbReference type="InterPro" id="IPR056592">
    <property type="entry name" value="Beta-prop_At3g26010-like"/>
</dbReference>
<sequence length="386" mass="45673">MDSDGREVNIFENFPECMLFEVLLRLPVKVLFRFMTVSKQWFSMISHRYFARTYAALSSPHSQPCWGIVKEVLSHHCWHRKDCEMHRVVFPSDKVLEDFDGTLLGFSNGLALYGEHWDKVHRIYVCRIRNLITGELITLPQYEGCPKHLSAGFVTQVEDNVLVSCRVVLIDYSGTDFRVRRFAVYFSETCKWVDFDIDFGQEIFFISENKPVVVGKILHQRIYGHRLLAYDPYNKPDSFRLISLPGVERRMYTYLFNEHQGYLRYLMVAFDEREDEYGSLIIWDLRYYNRGEWCLQHRVGLGRIQPDGGGLTTSMRPLCFHPFDSGILYMVNDHVIFSYDIRTQTWKILYDANKYSRCGFIYMSPWHTFVIPPWPTCTRNFSRNCF</sequence>
<gene>
    <name evidence="2" type="ORF">F511_23320</name>
</gene>
<evidence type="ECO:0000313" key="2">
    <source>
        <dbReference type="EMBL" id="KZV58562.1"/>
    </source>
</evidence>
<dbReference type="Proteomes" id="UP000250235">
    <property type="component" value="Unassembled WGS sequence"/>
</dbReference>
<evidence type="ECO:0000313" key="3">
    <source>
        <dbReference type="Proteomes" id="UP000250235"/>
    </source>
</evidence>
<dbReference type="PANTHER" id="PTHR35546:SF87">
    <property type="entry name" value="F-BOX DOMAIN-CONTAINING PROTEIN"/>
    <property type="match status" value="1"/>
</dbReference>
<dbReference type="PANTHER" id="PTHR35546">
    <property type="entry name" value="F-BOX PROTEIN INTERACTION DOMAIN PROTEIN-RELATED"/>
    <property type="match status" value="1"/>
</dbReference>
<name>A0A2Z7DHA9_9LAMI</name>
<keyword evidence="3" id="KW-1185">Reference proteome</keyword>
<proteinExistence type="predicted"/>